<reference evidence="2" key="1">
    <citation type="journal article" date="2015" name="Nat. Genet.">
        <title>The genome and transcriptome of the zoonotic hookworm Ancylostoma ceylanicum identify infection-specific gene families.</title>
        <authorList>
            <person name="Schwarz E.M."/>
            <person name="Hu Y."/>
            <person name="Antoshechkin I."/>
            <person name="Miller M.M."/>
            <person name="Sternberg P.W."/>
            <person name="Aroian R.V."/>
        </authorList>
    </citation>
    <scope>NUCLEOTIDE SEQUENCE</scope>
    <source>
        <strain evidence="2">HY135</strain>
    </source>
</reference>
<name>A0A016USN7_9BILA</name>
<evidence type="ECO:0000313" key="1">
    <source>
        <dbReference type="EMBL" id="EYC17842.1"/>
    </source>
</evidence>
<comment type="caution">
    <text evidence="1">The sequence shown here is derived from an EMBL/GenBank/DDBJ whole genome shotgun (WGS) entry which is preliminary data.</text>
</comment>
<evidence type="ECO:0000313" key="2">
    <source>
        <dbReference type="Proteomes" id="UP000024635"/>
    </source>
</evidence>
<protein>
    <submittedName>
        <fullName evidence="1">Uncharacterized protein</fullName>
    </submittedName>
</protein>
<gene>
    <name evidence="1" type="primary">Acey_s0029.g1904</name>
    <name evidence="1" type="ORF">Y032_0029g1904</name>
</gene>
<keyword evidence="2" id="KW-1185">Reference proteome</keyword>
<proteinExistence type="predicted"/>
<dbReference type="EMBL" id="JARK01001365">
    <property type="protein sequence ID" value="EYC17842.1"/>
    <property type="molecule type" value="Genomic_DNA"/>
</dbReference>
<dbReference type="Proteomes" id="UP000024635">
    <property type="component" value="Unassembled WGS sequence"/>
</dbReference>
<organism evidence="1 2">
    <name type="scientific">Ancylostoma ceylanicum</name>
    <dbReference type="NCBI Taxonomy" id="53326"/>
    <lineage>
        <taxon>Eukaryota</taxon>
        <taxon>Metazoa</taxon>
        <taxon>Ecdysozoa</taxon>
        <taxon>Nematoda</taxon>
        <taxon>Chromadorea</taxon>
        <taxon>Rhabditida</taxon>
        <taxon>Rhabditina</taxon>
        <taxon>Rhabditomorpha</taxon>
        <taxon>Strongyloidea</taxon>
        <taxon>Ancylostomatidae</taxon>
        <taxon>Ancylostomatinae</taxon>
        <taxon>Ancylostoma</taxon>
    </lineage>
</organism>
<accession>A0A016USN7</accession>
<dbReference type="AlphaFoldDB" id="A0A016USN7"/>
<sequence>MMIESDCKYSQLQKYADKSVGAFHTLQGMLITVATPAAATSTRRVRALLGVISPAPRGCCGRGSSSRD</sequence>